<dbReference type="PANTHER" id="PTHR34473">
    <property type="entry name" value="UPF0699 TRANSMEMBRANE PROTEIN YDBS"/>
    <property type="match status" value="1"/>
</dbReference>
<feature type="domain" description="YdbS-like PH" evidence="3">
    <location>
        <begin position="315"/>
        <end position="389"/>
    </location>
</feature>
<dbReference type="PANTHER" id="PTHR34473:SF2">
    <property type="entry name" value="UPF0699 TRANSMEMBRANE PROTEIN YDBT"/>
    <property type="match status" value="1"/>
</dbReference>
<dbReference type="AlphaFoldDB" id="A0A1E7KCX9"/>
<keyword evidence="2" id="KW-0812">Transmembrane</keyword>
<dbReference type="PIRSF" id="PIRSF026631">
    <property type="entry name" value="UCP026631"/>
    <property type="match status" value="1"/>
</dbReference>
<gene>
    <name evidence="4" type="ORF">AN217_00395</name>
</gene>
<keyword evidence="2" id="KW-0472">Membrane</keyword>
<keyword evidence="2" id="KW-1133">Transmembrane helix</keyword>
<evidence type="ECO:0000313" key="4">
    <source>
        <dbReference type="EMBL" id="OEV01805.1"/>
    </source>
</evidence>
<accession>A0A1E7KCX9</accession>
<organism evidence="4 5">
    <name type="scientific">Streptomyces qinglanensis</name>
    <dbReference type="NCBI Taxonomy" id="943816"/>
    <lineage>
        <taxon>Bacteria</taxon>
        <taxon>Bacillati</taxon>
        <taxon>Actinomycetota</taxon>
        <taxon>Actinomycetes</taxon>
        <taxon>Kitasatosporales</taxon>
        <taxon>Streptomycetaceae</taxon>
        <taxon>Streptomyces</taxon>
    </lineage>
</organism>
<dbReference type="Pfam" id="PF03703">
    <property type="entry name" value="bPH_2"/>
    <property type="match status" value="3"/>
</dbReference>
<feature type="domain" description="YdbS-like PH" evidence="3">
    <location>
        <begin position="144"/>
        <end position="221"/>
    </location>
</feature>
<reference evidence="4 5" key="1">
    <citation type="journal article" date="2016" name="Front. Microbiol.">
        <title>Comparative Genomics Analysis of Streptomyces Species Reveals Their Adaptation to the Marine Environment and Their Diversity at the Genomic Level.</title>
        <authorList>
            <person name="Tian X."/>
            <person name="Zhang Z."/>
            <person name="Yang T."/>
            <person name="Chen M."/>
            <person name="Li J."/>
            <person name="Chen F."/>
            <person name="Yang J."/>
            <person name="Li W."/>
            <person name="Zhang B."/>
            <person name="Zhang Z."/>
            <person name="Wu J."/>
            <person name="Zhang C."/>
            <person name="Long L."/>
            <person name="Xiao J."/>
        </authorList>
    </citation>
    <scope>NUCLEOTIDE SEQUENCE [LARGE SCALE GENOMIC DNA]</scope>
    <source>
        <strain evidence="4 5">SCSIO M10379</strain>
    </source>
</reference>
<feature type="compositionally biased region" description="Low complexity" evidence="1">
    <location>
        <begin position="25"/>
        <end position="36"/>
    </location>
</feature>
<evidence type="ECO:0000256" key="1">
    <source>
        <dbReference type="SAM" id="MobiDB-lite"/>
    </source>
</evidence>
<proteinExistence type="predicted"/>
<dbReference type="Proteomes" id="UP000175829">
    <property type="component" value="Unassembled WGS sequence"/>
</dbReference>
<dbReference type="InterPro" id="IPR005182">
    <property type="entry name" value="YdbS-like_PH"/>
</dbReference>
<dbReference type="EMBL" id="LJGV01000021">
    <property type="protein sequence ID" value="OEV01805.1"/>
    <property type="molecule type" value="Genomic_DNA"/>
</dbReference>
<sequence>MTGGPVTGDPEADGPDRTGTGTGTGTPETGTSATRTDTPAAGPRADNTGTGTATTGTDTPAAPAESTAPAARGPRFLPRRPEGNQLHPVTPWRRAWAPLAGLLAFAAHDLDRAREWSEQLTAAWTALGLAVLLPVAAGYGFLSWWCTSYLVTDTELRIRTGLFFRRTAHIRLDRVQAVDISRPLPARIAGVAKLKLDVVGTEDKDELAYLGERQAVALRAELLARAAGIAPDAAPEAGEAPARELLRVPPRTLVVSVLLRGSVWGTLAALLLVPTLLWLATGSVWTVLATALPLAGGSWAASGGRVVREFDWTVAESPDGLRLDAGLLDRQHATVPPGRVQAVRITQPLLWRRRDWVRVEMEVAGTGSGTGDGVLVPVADWRQAAAVLARVLPGVDPDAALAAAGPVPRRARWCAPVVRRGYGHGVTPGVFVARQGLLTRRTTLVPHAKVQSVRFAQGPWERRHRLADVCVDLGAGGTARARLRDQDEALALLRAQADRSRTGRRSALPERWLTAPQAAAD</sequence>
<name>A0A1E7KCX9_9ACTN</name>
<evidence type="ECO:0000259" key="3">
    <source>
        <dbReference type="Pfam" id="PF03703"/>
    </source>
</evidence>
<dbReference type="PATRIC" id="fig|943816.4.peg.5149"/>
<evidence type="ECO:0000256" key="2">
    <source>
        <dbReference type="SAM" id="Phobius"/>
    </source>
</evidence>
<feature type="region of interest" description="Disordered" evidence="1">
    <location>
        <begin position="501"/>
        <end position="521"/>
    </location>
</feature>
<protein>
    <recommendedName>
        <fullName evidence="3">YdbS-like PH domain-containing protein</fullName>
    </recommendedName>
</protein>
<feature type="transmembrane region" description="Helical" evidence="2">
    <location>
        <begin position="122"/>
        <end position="142"/>
    </location>
</feature>
<evidence type="ECO:0000313" key="5">
    <source>
        <dbReference type="Proteomes" id="UP000175829"/>
    </source>
</evidence>
<feature type="domain" description="YdbS-like PH" evidence="3">
    <location>
        <begin position="426"/>
        <end position="494"/>
    </location>
</feature>
<feature type="compositionally biased region" description="Low complexity" evidence="1">
    <location>
        <begin position="45"/>
        <end position="71"/>
    </location>
</feature>
<dbReference type="InterPro" id="IPR014529">
    <property type="entry name" value="UCP026631"/>
</dbReference>
<feature type="region of interest" description="Disordered" evidence="1">
    <location>
        <begin position="1"/>
        <end position="87"/>
    </location>
</feature>
<comment type="caution">
    <text evidence="4">The sequence shown here is derived from an EMBL/GenBank/DDBJ whole genome shotgun (WGS) entry which is preliminary data.</text>
</comment>